<feature type="region of interest" description="Disordered" evidence="1">
    <location>
        <begin position="1"/>
        <end position="22"/>
    </location>
</feature>
<dbReference type="OrthoDB" id="10481428at2759"/>
<keyword evidence="3" id="KW-1185">Reference proteome</keyword>
<accession>A0A3P8GWC2</accession>
<sequence length="93" mass="9749">MNSTAAQQAFYSSQTSGQWADAPSMGGRMAFNSFGNGGGSATAAGTFDYGNHQQPVNGYNIPPPGYGQSMSFTSSGGHPARFADYIYVHVGLW</sequence>
<accession>A0A183GL88</accession>
<evidence type="ECO:0000313" key="4">
    <source>
        <dbReference type="WBParaSite" id="HPBE_0002345801-mRNA-1"/>
    </source>
</evidence>
<evidence type="ECO:0000256" key="1">
    <source>
        <dbReference type="SAM" id="MobiDB-lite"/>
    </source>
</evidence>
<feature type="compositionally biased region" description="Polar residues" evidence="1">
    <location>
        <begin position="1"/>
        <end position="18"/>
    </location>
</feature>
<protein>
    <submittedName>
        <fullName evidence="4">YTH domain-containing protein</fullName>
    </submittedName>
</protein>
<dbReference type="EMBL" id="UZAH01035085">
    <property type="protein sequence ID" value="VDP38909.1"/>
    <property type="molecule type" value="Genomic_DNA"/>
</dbReference>
<organism evidence="3 4">
    <name type="scientific">Heligmosomoides polygyrus</name>
    <name type="common">Parasitic roundworm</name>
    <dbReference type="NCBI Taxonomy" id="6339"/>
    <lineage>
        <taxon>Eukaryota</taxon>
        <taxon>Metazoa</taxon>
        <taxon>Ecdysozoa</taxon>
        <taxon>Nematoda</taxon>
        <taxon>Chromadorea</taxon>
        <taxon>Rhabditida</taxon>
        <taxon>Rhabditina</taxon>
        <taxon>Rhabditomorpha</taxon>
        <taxon>Strongyloidea</taxon>
        <taxon>Heligmosomidae</taxon>
        <taxon>Heligmosomoides</taxon>
    </lineage>
</organism>
<dbReference type="WBParaSite" id="HPBE_0002345801-mRNA-1">
    <property type="protein sequence ID" value="HPBE_0002345801-mRNA-1"/>
    <property type="gene ID" value="HPBE_0002345801"/>
</dbReference>
<reference evidence="2 3" key="1">
    <citation type="submission" date="2018-11" db="EMBL/GenBank/DDBJ databases">
        <authorList>
            <consortium name="Pathogen Informatics"/>
        </authorList>
    </citation>
    <scope>NUCLEOTIDE SEQUENCE [LARGE SCALE GENOMIC DNA]</scope>
</reference>
<evidence type="ECO:0000313" key="3">
    <source>
        <dbReference type="Proteomes" id="UP000050761"/>
    </source>
</evidence>
<name>A0A183GL88_HELPZ</name>
<proteinExistence type="predicted"/>
<dbReference type="AlphaFoldDB" id="A0A183GL88"/>
<dbReference type="Proteomes" id="UP000050761">
    <property type="component" value="Unassembled WGS sequence"/>
</dbReference>
<reference evidence="4" key="2">
    <citation type="submission" date="2019-09" db="UniProtKB">
        <authorList>
            <consortium name="WormBaseParasite"/>
        </authorList>
    </citation>
    <scope>IDENTIFICATION</scope>
</reference>
<gene>
    <name evidence="2" type="ORF">HPBE_LOCUS23457</name>
</gene>
<evidence type="ECO:0000313" key="2">
    <source>
        <dbReference type="EMBL" id="VDP38909.1"/>
    </source>
</evidence>